<dbReference type="AlphaFoldDB" id="A0A2B0LEZ9"/>
<organism evidence="1 2">
    <name type="scientific">Bacillus cereus</name>
    <dbReference type="NCBI Taxonomy" id="1396"/>
    <lineage>
        <taxon>Bacteria</taxon>
        <taxon>Bacillati</taxon>
        <taxon>Bacillota</taxon>
        <taxon>Bacilli</taxon>
        <taxon>Bacillales</taxon>
        <taxon>Bacillaceae</taxon>
        <taxon>Bacillus</taxon>
        <taxon>Bacillus cereus group</taxon>
    </lineage>
</organism>
<evidence type="ECO:0000313" key="1">
    <source>
        <dbReference type="EMBL" id="PFK28303.1"/>
    </source>
</evidence>
<reference evidence="1 2" key="1">
    <citation type="submission" date="2017-09" db="EMBL/GenBank/DDBJ databases">
        <title>Large-scale bioinformatics analysis of Bacillus genomes uncovers conserved roles of natural products in bacterial physiology.</title>
        <authorList>
            <consortium name="Agbiome Team Llc"/>
            <person name="Bleich R.M."/>
            <person name="Grubbs K.J."/>
            <person name="Santa Maria K.C."/>
            <person name="Allen S.E."/>
            <person name="Farag S."/>
            <person name="Shank E.A."/>
            <person name="Bowers A."/>
        </authorList>
    </citation>
    <scope>NUCLEOTIDE SEQUENCE [LARGE SCALE GENOMIC DNA]</scope>
    <source>
        <strain evidence="1 2">AFS083043</strain>
    </source>
</reference>
<dbReference type="Proteomes" id="UP000242656">
    <property type="component" value="Unassembled WGS sequence"/>
</dbReference>
<accession>A0A2B0LEZ9</accession>
<name>A0A2B0LEZ9_BACCE</name>
<gene>
    <name evidence="1" type="ORF">COI93_24185</name>
</gene>
<protein>
    <submittedName>
        <fullName evidence="1">Uncharacterized protein</fullName>
    </submittedName>
</protein>
<comment type="caution">
    <text evidence="1">The sequence shown here is derived from an EMBL/GenBank/DDBJ whole genome shotgun (WGS) entry which is preliminary data.</text>
</comment>
<dbReference type="RefSeq" id="WP_098492878.1">
    <property type="nucleotide sequence ID" value="NZ_NUWN01000157.1"/>
</dbReference>
<evidence type="ECO:0000313" key="2">
    <source>
        <dbReference type="Proteomes" id="UP000242656"/>
    </source>
</evidence>
<sequence length="195" mass="23855">MIQQFFKKLLDQFLQEQEEEIIEKLCFWVVYYYMVAPKYIVSSSGVLVHMNQTHKDYTYLTIEDFLREYSGKMRGTFNLGIEIYHMKFVETIREKCREMIYAHYFPHFITRHSLVYKELLREIGVGKTEMEFRSFYTLILNHCVEIKDWMGEYEENMLNKLFVLSLPFVVQVYRTNVREYIKQEKNQKDIEFLVH</sequence>
<dbReference type="EMBL" id="NUWN01000157">
    <property type="protein sequence ID" value="PFK28303.1"/>
    <property type="molecule type" value="Genomic_DNA"/>
</dbReference>
<proteinExistence type="predicted"/>